<dbReference type="EMBL" id="KF900369">
    <property type="protein sequence ID" value="AIE92554.1"/>
    <property type="molecule type" value="Genomic_DNA"/>
</dbReference>
<dbReference type="InterPro" id="IPR014721">
    <property type="entry name" value="Ribsml_uS5_D2-typ_fold_subgr"/>
</dbReference>
<reference evidence="2" key="1">
    <citation type="journal article" date="2014" name="Genome Biol. Evol.">
        <title>Pangenome evidence for extensive interdomain horizontal transfer affecting lineage core and shell genes in uncultured planktonic thaumarchaeota and euryarchaeota.</title>
        <authorList>
            <person name="Deschamps P."/>
            <person name="Zivanovic Y."/>
            <person name="Moreira D."/>
            <person name="Rodriguez-Valera F."/>
            <person name="Lopez-Garcia P."/>
        </authorList>
    </citation>
    <scope>NUCLEOTIDE SEQUENCE</scope>
</reference>
<dbReference type="GO" id="GO:0005524">
    <property type="term" value="F:ATP binding"/>
    <property type="evidence" value="ECO:0007669"/>
    <property type="project" value="InterPro"/>
</dbReference>
<evidence type="ECO:0000313" key="2">
    <source>
        <dbReference type="EMBL" id="AIE92554.1"/>
    </source>
</evidence>
<proteinExistence type="predicted"/>
<name>A0A075FMD7_9EURY</name>
<protein>
    <recommendedName>
        <fullName evidence="1">GHMP kinase N-terminal domain-containing protein</fullName>
    </recommendedName>
</protein>
<accession>A0A075FMD7</accession>
<dbReference type="Pfam" id="PF00288">
    <property type="entry name" value="GHMP_kinases_N"/>
    <property type="match status" value="1"/>
</dbReference>
<dbReference type="SUPFAM" id="SSF54211">
    <property type="entry name" value="Ribosomal protein S5 domain 2-like"/>
    <property type="match status" value="1"/>
</dbReference>
<organism evidence="2">
    <name type="scientific">uncultured marine group II/III euryarchaeote AD1000_24_F05</name>
    <dbReference type="NCBI Taxonomy" id="1457742"/>
    <lineage>
        <taxon>Archaea</taxon>
        <taxon>Methanobacteriati</taxon>
        <taxon>Methanobacteriota</taxon>
        <taxon>environmental samples</taxon>
    </lineage>
</organism>
<dbReference type="InterPro" id="IPR006204">
    <property type="entry name" value="GHMP_kinase_N_dom"/>
</dbReference>
<sequence>MTKITGQAASSGHITLLFSVQDDDTELINQGSRGIGLCIDPIQPTCQIIVTGEIGLGKILGKSQNQNLILQQTVIDTLSQFVPSVLEYNWQIQQSCGLPQQQGFGLSAAGALATALALQRALGVDEQLAHPQSFHVAHLVERKLSGGLGDIAALWAGGIDLRREPGCPQVSETLGGFRSCRWVVFKPQIIGCLEG</sequence>
<dbReference type="InterPro" id="IPR020568">
    <property type="entry name" value="Ribosomal_Su5_D2-typ_SF"/>
</dbReference>
<dbReference type="PANTHER" id="PTHR42282">
    <property type="entry name" value="PANTOATE KINASE-RELATED"/>
    <property type="match status" value="1"/>
</dbReference>
<dbReference type="PANTHER" id="PTHR42282:SF1">
    <property type="entry name" value="PANTOATE KINASE"/>
    <property type="match status" value="1"/>
</dbReference>
<evidence type="ECO:0000259" key="1">
    <source>
        <dbReference type="Pfam" id="PF00288"/>
    </source>
</evidence>
<dbReference type="AlphaFoldDB" id="A0A075FMD7"/>
<dbReference type="Gene3D" id="3.30.230.10">
    <property type="match status" value="1"/>
</dbReference>
<dbReference type="InterPro" id="IPR012043">
    <property type="entry name" value="PoK"/>
</dbReference>
<feature type="domain" description="GHMP kinase N-terminal" evidence="1">
    <location>
        <begin position="92"/>
        <end position="158"/>
    </location>
</feature>